<sequence>MKNDADDVFLTEDQVDYLTGISRGCTESGQPRTKYSLQVDFLRAAGIPFIANARGKPIIARAAVEGSPAKAVEAPRKRWQPKVVGE</sequence>
<dbReference type="Proteomes" id="UP001617427">
    <property type="component" value="Unassembled WGS sequence"/>
</dbReference>
<proteinExistence type="predicted"/>
<comment type="caution">
    <text evidence="1">The sequence shown here is derived from an EMBL/GenBank/DDBJ whole genome shotgun (WGS) entry which is preliminary data.</text>
</comment>
<reference evidence="1 2" key="1">
    <citation type="submission" date="2024-10" db="EMBL/GenBank/DDBJ databases">
        <title>The Natural Products Discovery Center: Release of the First 8490 Sequenced Strains for Exploring Actinobacteria Biosynthetic Diversity.</title>
        <authorList>
            <person name="Kalkreuter E."/>
            <person name="Kautsar S.A."/>
            <person name="Yang D."/>
            <person name="Bader C.D."/>
            <person name="Teijaro C.N."/>
            <person name="Fluegel L."/>
            <person name="Davis C.M."/>
            <person name="Simpson J.R."/>
            <person name="Lauterbach L."/>
            <person name="Steele A.D."/>
            <person name="Gui C."/>
            <person name="Meng S."/>
            <person name="Li G."/>
            <person name="Viehrig K."/>
            <person name="Ye F."/>
            <person name="Su P."/>
            <person name="Kiefer A.F."/>
            <person name="Nichols A."/>
            <person name="Cepeda A.J."/>
            <person name="Yan W."/>
            <person name="Fan B."/>
            <person name="Jiang Y."/>
            <person name="Adhikari A."/>
            <person name="Zheng C.-J."/>
            <person name="Schuster L."/>
            <person name="Cowan T.M."/>
            <person name="Smanski M.J."/>
            <person name="Chevrette M.G."/>
            <person name="De Carvalho L.P.S."/>
            <person name="Shen B."/>
        </authorList>
    </citation>
    <scope>NUCLEOTIDE SEQUENCE [LARGE SCALE GENOMIC DNA]</scope>
    <source>
        <strain evidence="1 2">NPDC087045</strain>
    </source>
</reference>
<gene>
    <name evidence="1" type="ORF">ACIPEN_14470</name>
</gene>
<dbReference type="EMBL" id="JBIUZV010000008">
    <property type="protein sequence ID" value="MFJ3047032.1"/>
    <property type="molecule type" value="Genomic_DNA"/>
</dbReference>
<protein>
    <submittedName>
        <fullName evidence="1">DUF4224 domain-containing protein</fullName>
    </submittedName>
</protein>
<keyword evidence="2" id="KW-1185">Reference proteome</keyword>
<name>A0ABW8F166_9BURK</name>
<evidence type="ECO:0000313" key="1">
    <source>
        <dbReference type="EMBL" id="MFJ3047032.1"/>
    </source>
</evidence>
<evidence type="ECO:0000313" key="2">
    <source>
        <dbReference type="Proteomes" id="UP001617427"/>
    </source>
</evidence>
<accession>A0ABW8F166</accession>
<organism evidence="1 2">
    <name type="scientific">Herbaspirillum chlorophenolicum</name>
    <dbReference type="NCBI Taxonomy" id="211589"/>
    <lineage>
        <taxon>Bacteria</taxon>
        <taxon>Pseudomonadati</taxon>
        <taxon>Pseudomonadota</taxon>
        <taxon>Betaproteobacteria</taxon>
        <taxon>Burkholderiales</taxon>
        <taxon>Oxalobacteraceae</taxon>
        <taxon>Herbaspirillum</taxon>
    </lineage>
</organism>
<dbReference type="RefSeq" id="WP_402701470.1">
    <property type="nucleotide sequence ID" value="NZ_JBIUZV010000008.1"/>
</dbReference>